<name>A0A7X8SNZ5_9BACT</name>
<dbReference type="AlphaFoldDB" id="A0A7X8SNZ5"/>
<dbReference type="EMBL" id="JABAIL010000007">
    <property type="protein sequence ID" value="NLR93640.1"/>
    <property type="molecule type" value="Genomic_DNA"/>
</dbReference>
<keyword evidence="2" id="KW-1185">Reference proteome</keyword>
<comment type="caution">
    <text evidence="1">The sequence shown here is derived from an EMBL/GenBank/DDBJ whole genome shotgun (WGS) entry which is preliminary data.</text>
</comment>
<evidence type="ECO:0000313" key="1">
    <source>
        <dbReference type="EMBL" id="NLR93640.1"/>
    </source>
</evidence>
<protein>
    <submittedName>
        <fullName evidence="1">Uncharacterized protein</fullName>
    </submittedName>
</protein>
<proteinExistence type="predicted"/>
<gene>
    <name evidence="1" type="ORF">HGP29_20745</name>
</gene>
<sequence>MTYPLNNLQEEQQIINAILRNDQKRKKWLKASNWLKTQMIKWEIQNIAPDQRSVIIKNK</sequence>
<evidence type="ECO:0000313" key="2">
    <source>
        <dbReference type="Proteomes" id="UP000585050"/>
    </source>
</evidence>
<organism evidence="1 2">
    <name type="scientific">Flammeovirga agarivorans</name>
    <dbReference type="NCBI Taxonomy" id="2726742"/>
    <lineage>
        <taxon>Bacteria</taxon>
        <taxon>Pseudomonadati</taxon>
        <taxon>Bacteroidota</taxon>
        <taxon>Cytophagia</taxon>
        <taxon>Cytophagales</taxon>
        <taxon>Flammeovirgaceae</taxon>
        <taxon>Flammeovirga</taxon>
    </lineage>
</organism>
<dbReference type="Proteomes" id="UP000585050">
    <property type="component" value="Unassembled WGS sequence"/>
</dbReference>
<dbReference type="RefSeq" id="WP_168884354.1">
    <property type="nucleotide sequence ID" value="NZ_JABAIL010000007.1"/>
</dbReference>
<reference evidence="1 2" key="1">
    <citation type="submission" date="2020-04" db="EMBL/GenBank/DDBJ databases">
        <title>Flammeovirga sp. SR4, a novel species isolated from seawater.</title>
        <authorList>
            <person name="Wang X."/>
        </authorList>
    </citation>
    <scope>NUCLEOTIDE SEQUENCE [LARGE SCALE GENOMIC DNA]</scope>
    <source>
        <strain evidence="1 2">SR4</strain>
    </source>
</reference>
<accession>A0A7X8SNZ5</accession>